<dbReference type="AlphaFoldDB" id="A0A7R9AGM5"/>
<feature type="domain" description="Retrotransposon gag" evidence="2">
    <location>
        <begin position="208"/>
        <end position="282"/>
    </location>
</feature>
<evidence type="ECO:0000256" key="1">
    <source>
        <dbReference type="SAM" id="MobiDB-lite"/>
    </source>
</evidence>
<dbReference type="Proteomes" id="UP000677054">
    <property type="component" value="Unassembled WGS sequence"/>
</dbReference>
<feature type="region of interest" description="Disordered" evidence="1">
    <location>
        <begin position="431"/>
        <end position="483"/>
    </location>
</feature>
<evidence type="ECO:0000313" key="3">
    <source>
        <dbReference type="EMBL" id="CAD7253690.1"/>
    </source>
</evidence>
<reference evidence="3" key="1">
    <citation type="submission" date="2020-11" db="EMBL/GenBank/DDBJ databases">
        <authorList>
            <person name="Tran Van P."/>
        </authorList>
    </citation>
    <scope>NUCLEOTIDE SEQUENCE</scope>
</reference>
<dbReference type="EMBL" id="LR905905">
    <property type="protein sequence ID" value="CAD7253690.1"/>
    <property type="molecule type" value="Genomic_DNA"/>
</dbReference>
<feature type="region of interest" description="Disordered" evidence="1">
    <location>
        <begin position="123"/>
        <end position="154"/>
    </location>
</feature>
<evidence type="ECO:0000259" key="2">
    <source>
        <dbReference type="Pfam" id="PF03732"/>
    </source>
</evidence>
<feature type="compositionally biased region" description="Basic and acidic residues" evidence="1">
    <location>
        <begin position="1"/>
        <end position="26"/>
    </location>
</feature>
<organism evidence="3">
    <name type="scientific">Darwinula stevensoni</name>
    <dbReference type="NCBI Taxonomy" id="69355"/>
    <lineage>
        <taxon>Eukaryota</taxon>
        <taxon>Metazoa</taxon>
        <taxon>Ecdysozoa</taxon>
        <taxon>Arthropoda</taxon>
        <taxon>Crustacea</taxon>
        <taxon>Oligostraca</taxon>
        <taxon>Ostracoda</taxon>
        <taxon>Podocopa</taxon>
        <taxon>Podocopida</taxon>
        <taxon>Darwinulocopina</taxon>
        <taxon>Darwinuloidea</taxon>
        <taxon>Darwinulidae</taxon>
        <taxon>Darwinula</taxon>
    </lineage>
</organism>
<gene>
    <name evidence="3" type="ORF">DSTB1V02_LOCUS13438</name>
</gene>
<accession>A0A7R9AGM5</accession>
<dbReference type="Pfam" id="PF03732">
    <property type="entry name" value="Retrotrans_gag"/>
    <property type="match status" value="1"/>
</dbReference>
<keyword evidence="4" id="KW-1185">Reference proteome</keyword>
<feature type="compositionally biased region" description="Acidic residues" evidence="1">
    <location>
        <begin position="431"/>
        <end position="441"/>
    </location>
</feature>
<protein>
    <recommendedName>
        <fullName evidence="2">Retrotransposon gag domain-containing protein</fullName>
    </recommendedName>
</protein>
<feature type="region of interest" description="Disordered" evidence="1">
    <location>
        <begin position="1"/>
        <end position="36"/>
    </location>
</feature>
<dbReference type="InterPro" id="IPR005162">
    <property type="entry name" value="Retrotrans_gag_dom"/>
</dbReference>
<sequence>MDQAGKGKENTPKVEDERGKVQERVTGDSSTTKEQGENVLSFGSLTLIGSLPEFSGIRGTLAVREFVGKILQARALVPTWDDSTVLTIAKLKITGPAREFIAANEDTFPYKSFEELTRDIHEAGKGKEKTPKVEDERGKVQERVTGDSSTTKEQGENVLSFGSLTLIGSLPEFSGIRGTLAVREFVGKILQARALVPTWDDSTVLTIAKLKITGPAREFIAANEDTFPYKSFEELSKALIKQYAVPEDLSTLQVELSQMNQMASETVRTWGARIKGIGAKLESLREGGHHLASKSPESQIAAQEEVRDQGIGRTPLFLVERGQGMPRDRGNQGRMEWDQRHRDLQGNNFQNQQPISYINVIETEEEDVIAYQPYYDRQRIKSEQRSDPNWGPLIEQMEKENWTCGDFVLNEKLLFKRGILPSVEEKEEVWEQLEADPDESLDAPLFPHPTPSEYSEQGEKGTDKEEDASLVNEAESEVKWRET</sequence>
<feature type="compositionally biased region" description="Basic and acidic residues" evidence="1">
    <location>
        <begin position="123"/>
        <end position="145"/>
    </location>
</feature>
<dbReference type="EMBL" id="CAJPEV010006388">
    <property type="protein sequence ID" value="CAG0904091.1"/>
    <property type="molecule type" value="Genomic_DNA"/>
</dbReference>
<evidence type="ECO:0000313" key="4">
    <source>
        <dbReference type="Proteomes" id="UP000677054"/>
    </source>
</evidence>
<proteinExistence type="predicted"/>
<name>A0A7R9AGM5_9CRUS</name>